<accession>A0A5C3LWT9</accession>
<dbReference type="EMBL" id="ML213608">
    <property type="protein sequence ID" value="TFK37430.1"/>
    <property type="molecule type" value="Genomic_DNA"/>
</dbReference>
<dbReference type="Pfam" id="PF20152">
    <property type="entry name" value="DUF6534"/>
    <property type="match status" value="1"/>
</dbReference>
<evidence type="ECO:0000313" key="3">
    <source>
        <dbReference type="EMBL" id="TFK37430.1"/>
    </source>
</evidence>
<reference evidence="3 4" key="1">
    <citation type="journal article" date="2019" name="Nat. Ecol. Evol.">
        <title>Megaphylogeny resolves global patterns of mushroom evolution.</title>
        <authorList>
            <person name="Varga T."/>
            <person name="Krizsan K."/>
            <person name="Foldi C."/>
            <person name="Dima B."/>
            <person name="Sanchez-Garcia M."/>
            <person name="Sanchez-Ramirez S."/>
            <person name="Szollosi G.J."/>
            <person name="Szarkandi J.G."/>
            <person name="Papp V."/>
            <person name="Albert L."/>
            <person name="Andreopoulos W."/>
            <person name="Angelini C."/>
            <person name="Antonin V."/>
            <person name="Barry K.W."/>
            <person name="Bougher N.L."/>
            <person name="Buchanan P."/>
            <person name="Buyck B."/>
            <person name="Bense V."/>
            <person name="Catcheside P."/>
            <person name="Chovatia M."/>
            <person name="Cooper J."/>
            <person name="Damon W."/>
            <person name="Desjardin D."/>
            <person name="Finy P."/>
            <person name="Geml J."/>
            <person name="Haridas S."/>
            <person name="Hughes K."/>
            <person name="Justo A."/>
            <person name="Karasinski D."/>
            <person name="Kautmanova I."/>
            <person name="Kiss B."/>
            <person name="Kocsube S."/>
            <person name="Kotiranta H."/>
            <person name="LaButti K.M."/>
            <person name="Lechner B.E."/>
            <person name="Liimatainen K."/>
            <person name="Lipzen A."/>
            <person name="Lukacs Z."/>
            <person name="Mihaltcheva S."/>
            <person name="Morgado L.N."/>
            <person name="Niskanen T."/>
            <person name="Noordeloos M.E."/>
            <person name="Ohm R.A."/>
            <person name="Ortiz-Santana B."/>
            <person name="Ovrebo C."/>
            <person name="Racz N."/>
            <person name="Riley R."/>
            <person name="Savchenko A."/>
            <person name="Shiryaev A."/>
            <person name="Soop K."/>
            <person name="Spirin V."/>
            <person name="Szebenyi C."/>
            <person name="Tomsovsky M."/>
            <person name="Tulloss R.E."/>
            <person name="Uehling J."/>
            <person name="Grigoriev I.V."/>
            <person name="Vagvolgyi C."/>
            <person name="Papp T."/>
            <person name="Martin F.M."/>
            <person name="Miettinen O."/>
            <person name="Hibbett D.S."/>
            <person name="Nagy L.G."/>
        </authorList>
    </citation>
    <scope>NUCLEOTIDE SEQUENCE [LARGE SCALE GENOMIC DNA]</scope>
    <source>
        <strain evidence="3 4">CBS 166.37</strain>
    </source>
</reference>
<evidence type="ECO:0000313" key="4">
    <source>
        <dbReference type="Proteomes" id="UP000308652"/>
    </source>
</evidence>
<keyword evidence="1" id="KW-1133">Transmembrane helix</keyword>
<feature type="transmembrane region" description="Helical" evidence="1">
    <location>
        <begin position="173"/>
        <end position="194"/>
    </location>
</feature>
<evidence type="ECO:0000259" key="2">
    <source>
        <dbReference type="Pfam" id="PF20152"/>
    </source>
</evidence>
<evidence type="ECO:0000256" key="1">
    <source>
        <dbReference type="SAM" id="Phobius"/>
    </source>
</evidence>
<dbReference type="Proteomes" id="UP000308652">
    <property type="component" value="Unassembled WGS sequence"/>
</dbReference>
<feature type="transmembrane region" description="Helical" evidence="1">
    <location>
        <begin position="20"/>
        <end position="53"/>
    </location>
</feature>
<feature type="domain" description="DUF6534" evidence="2">
    <location>
        <begin position="113"/>
        <end position="199"/>
    </location>
</feature>
<gene>
    <name evidence="3" type="ORF">BDQ12DRAFT_160057</name>
</gene>
<dbReference type="AlphaFoldDB" id="A0A5C3LWT9"/>
<proteinExistence type="predicted"/>
<dbReference type="PANTHER" id="PTHR40465">
    <property type="entry name" value="CHROMOSOME 1, WHOLE GENOME SHOTGUN SEQUENCE"/>
    <property type="match status" value="1"/>
</dbReference>
<feature type="transmembrane region" description="Helical" evidence="1">
    <location>
        <begin position="106"/>
        <end position="128"/>
    </location>
</feature>
<keyword evidence="4" id="KW-1185">Reference proteome</keyword>
<feature type="transmembrane region" description="Helical" evidence="1">
    <location>
        <begin position="65"/>
        <end position="86"/>
    </location>
</feature>
<keyword evidence="1" id="KW-0472">Membrane</keyword>
<dbReference type="OrthoDB" id="2884999at2759"/>
<dbReference type="InterPro" id="IPR045339">
    <property type="entry name" value="DUF6534"/>
</dbReference>
<organism evidence="3 4">
    <name type="scientific">Crucibulum laeve</name>
    <dbReference type="NCBI Taxonomy" id="68775"/>
    <lineage>
        <taxon>Eukaryota</taxon>
        <taxon>Fungi</taxon>
        <taxon>Dikarya</taxon>
        <taxon>Basidiomycota</taxon>
        <taxon>Agaricomycotina</taxon>
        <taxon>Agaricomycetes</taxon>
        <taxon>Agaricomycetidae</taxon>
        <taxon>Agaricales</taxon>
        <taxon>Agaricineae</taxon>
        <taxon>Nidulariaceae</taxon>
        <taxon>Crucibulum</taxon>
    </lineage>
</organism>
<feature type="transmembrane region" description="Helical" evidence="1">
    <location>
        <begin position="140"/>
        <end position="167"/>
    </location>
</feature>
<name>A0A5C3LWT9_9AGAR</name>
<protein>
    <recommendedName>
        <fullName evidence="2">DUF6534 domain-containing protein</fullName>
    </recommendedName>
</protein>
<dbReference type="PANTHER" id="PTHR40465:SF1">
    <property type="entry name" value="DUF6534 DOMAIN-CONTAINING PROTEIN"/>
    <property type="match status" value="1"/>
</dbReference>
<keyword evidence="1" id="KW-0812">Transmembrane</keyword>
<sequence length="264" mass="29324">MYRYMYFVQYWKDHWAMKGLAVWMWVLGTVAQGLFAEALISGLAGASTQLFFVYRLWNFTQQKRYPIILVPLILTQLALSLLTAAVVTGSQAAIVLLEKDFKKLSVTIFILGIVIDVGIAASMGYQLLEHRRGMAHSNRMLNYLFTLSIASGFWTAFTTGVSIIIFFTSNNSLNYSGVYIALCPIYTNTVLANLNVRQYISNQGQLRSVLGSLNFAAKTSGQPPNPPNTPNLSTIIEIPIGDCSHQEAQSSSRGMEERSRTSVV</sequence>